<sequence length="235" mass="25492">MEVPARVFNLVHLQVCACEPTDQQAHEIFSRPPSPLGATDFVCSPSPHSVISPMLDSCCHPSVPIQPYVVFLLFSGIPCIISPSSQILTQSFLFLLLCTPSSSISSCHLSRPRVRLFAVSTAELARPPPLAPSLDPEGNNTVAVCCRSFSQIKELKLKLAGRKKKEKKIHIKKGEKLGSFCIILSHPAERAVRLCSLHICISGCGTIYILCPNSCSVPTLPLVEDTAGTKWSANM</sequence>
<evidence type="ECO:0000313" key="2">
    <source>
        <dbReference type="Proteomes" id="UP001476798"/>
    </source>
</evidence>
<reference evidence="1 2" key="1">
    <citation type="submission" date="2021-06" db="EMBL/GenBank/DDBJ databases">
        <authorList>
            <person name="Palmer J.M."/>
        </authorList>
    </citation>
    <scope>NUCLEOTIDE SEQUENCE [LARGE SCALE GENOMIC DNA]</scope>
    <source>
        <strain evidence="1 2">GA_2019</strain>
        <tissue evidence="1">Muscle</tissue>
    </source>
</reference>
<organism evidence="1 2">
    <name type="scientific">Goodea atripinnis</name>
    <dbReference type="NCBI Taxonomy" id="208336"/>
    <lineage>
        <taxon>Eukaryota</taxon>
        <taxon>Metazoa</taxon>
        <taxon>Chordata</taxon>
        <taxon>Craniata</taxon>
        <taxon>Vertebrata</taxon>
        <taxon>Euteleostomi</taxon>
        <taxon>Actinopterygii</taxon>
        <taxon>Neopterygii</taxon>
        <taxon>Teleostei</taxon>
        <taxon>Neoteleostei</taxon>
        <taxon>Acanthomorphata</taxon>
        <taxon>Ovalentaria</taxon>
        <taxon>Atherinomorphae</taxon>
        <taxon>Cyprinodontiformes</taxon>
        <taxon>Goodeidae</taxon>
        <taxon>Goodea</taxon>
    </lineage>
</organism>
<evidence type="ECO:0000313" key="1">
    <source>
        <dbReference type="EMBL" id="MEQ2188709.1"/>
    </source>
</evidence>
<dbReference type="Proteomes" id="UP001476798">
    <property type="component" value="Unassembled WGS sequence"/>
</dbReference>
<gene>
    <name evidence="1" type="ORF">GOODEAATRI_017754</name>
</gene>
<accession>A0ABV0PZ02</accession>
<proteinExistence type="predicted"/>
<keyword evidence="2" id="KW-1185">Reference proteome</keyword>
<protein>
    <submittedName>
        <fullName evidence="1">Uncharacterized protein</fullName>
    </submittedName>
</protein>
<comment type="caution">
    <text evidence="1">The sequence shown here is derived from an EMBL/GenBank/DDBJ whole genome shotgun (WGS) entry which is preliminary data.</text>
</comment>
<name>A0ABV0PZ02_9TELE</name>
<dbReference type="EMBL" id="JAHRIO010091425">
    <property type="protein sequence ID" value="MEQ2188709.1"/>
    <property type="molecule type" value="Genomic_DNA"/>
</dbReference>